<evidence type="ECO:0000259" key="1">
    <source>
        <dbReference type="PROSITE" id="PS50263"/>
    </source>
</evidence>
<keyword evidence="2" id="KW-0378">Hydrolase</keyword>
<accession>A0ABT4STN4</accession>
<evidence type="ECO:0000313" key="2">
    <source>
        <dbReference type="EMBL" id="MDA0640399.1"/>
    </source>
</evidence>
<dbReference type="InterPro" id="IPR003010">
    <property type="entry name" value="C-N_Hydrolase"/>
</dbReference>
<organism evidence="2 3">
    <name type="scientific">Nonomuraea ferruginea</name>
    <dbReference type="NCBI Taxonomy" id="46174"/>
    <lineage>
        <taxon>Bacteria</taxon>
        <taxon>Bacillati</taxon>
        <taxon>Actinomycetota</taxon>
        <taxon>Actinomycetes</taxon>
        <taxon>Streptosporangiales</taxon>
        <taxon>Streptosporangiaceae</taxon>
        <taxon>Nonomuraea</taxon>
    </lineage>
</organism>
<dbReference type="CDD" id="cd07197">
    <property type="entry name" value="nitrilase"/>
    <property type="match status" value="1"/>
</dbReference>
<dbReference type="SUPFAM" id="SSF56317">
    <property type="entry name" value="Carbon-nitrogen hydrolase"/>
    <property type="match status" value="1"/>
</dbReference>
<keyword evidence="3" id="KW-1185">Reference proteome</keyword>
<name>A0ABT4STN4_9ACTN</name>
<gene>
    <name evidence="2" type="ORF">OUY24_07185</name>
</gene>
<protein>
    <submittedName>
        <fullName evidence="2">Carbon-nitrogen hydrolase family protein</fullName>
    </submittedName>
</protein>
<dbReference type="RefSeq" id="WP_271275633.1">
    <property type="nucleotide sequence ID" value="NZ_BAABFD010000015.1"/>
</dbReference>
<dbReference type="InterPro" id="IPR036526">
    <property type="entry name" value="C-N_Hydrolase_sf"/>
</dbReference>
<evidence type="ECO:0000313" key="3">
    <source>
        <dbReference type="Proteomes" id="UP001212498"/>
    </source>
</evidence>
<proteinExistence type="predicted"/>
<sequence>MRILLVQPSRWSPDGHANLTAVETLLTGAPPADLVVLPELAGSELPRREYLERLRGLAARARAAVVGGSHYAPAGAGKVNQGLAVSASGEVLAGYGKSHPYGVERDDGVVPAPIGDGFEVAGRRVRVLLCADLWYSGSLAGPPADVVVVPAFSVTQWPTPGPARSLWEHMSVARAYEFMTYVAVSDWHHEAGYHGQPCAGVTGLANPSPADGAGFFTAQPSAAVSAYELDFERLGRFRRNRADRSFAFTK</sequence>
<dbReference type="Proteomes" id="UP001212498">
    <property type="component" value="Unassembled WGS sequence"/>
</dbReference>
<dbReference type="PROSITE" id="PS50263">
    <property type="entry name" value="CN_HYDROLASE"/>
    <property type="match status" value="1"/>
</dbReference>
<dbReference type="Pfam" id="PF00795">
    <property type="entry name" value="CN_hydrolase"/>
    <property type="match status" value="1"/>
</dbReference>
<feature type="domain" description="CN hydrolase" evidence="1">
    <location>
        <begin position="1"/>
        <end position="231"/>
    </location>
</feature>
<reference evidence="2 3" key="1">
    <citation type="submission" date="2022-11" db="EMBL/GenBank/DDBJ databases">
        <title>Nonomuraea corallina sp. nov., a new species of the genus Nonomuraea isolated from sea side sediment in Thai sea.</title>
        <authorList>
            <person name="Ngamcharungchit C."/>
            <person name="Matsumoto A."/>
            <person name="Suriyachadkun C."/>
            <person name="Panbangred W."/>
            <person name="Inahashi Y."/>
            <person name="Intra B."/>
        </authorList>
    </citation>
    <scope>NUCLEOTIDE SEQUENCE [LARGE SCALE GENOMIC DNA]</scope>
    <source>
        <strain evidence="2 3">DSM 43553</strain>
    </source>
</reference>
<dbReference type="GO" id="GO:0016787">
    <property type="term" value="F:hydrolase activity"/>
    <property type="evidence" value="ECO:0007669"/>
    <property type="project" value="UniProtKB-KW"/>
</dbReference>
<dbReference type="Gene3D" id="3.60.110.10">
    <property type="entry name" value="Carbon-nitrogen hydrolase"/>
    <property type="match status" value="1"/>
</dbReference>
<comment type="caution">
    <text evidence="2">The sequence shown here is derived from an EMBL/GenBank/DDBJ whole genome shotgun (WGS) entry which is preliminary data.</text>
</comment>
<dbReference type="EMBL" id="JAPNUD010000012">
    <property type="protein sequence ID" value="MDA0640399.1"/>
    <property type="molecule type" value="Genomic_DNA"/>
</dbReference>